<accession>A0A183HX39</accession>
<reference evidence="12" key="1">
    <citation type="submission" date="2016-06" db="UniProtKB">
        <authorList>
            <consortium name="WormBaseParasite"/>
        </authorList>
    </citation>
    <scope>IDENTIFICATION</scope>
</reference>
<keyword evidence="11" id="KW-1185">Reference proteome</keyword>
<dbReference type="Pfam" id="PF06237">
    <property type="entry name" value="SLC52_ribofla_tr"/>
    <property type="match status" value="1"/>
</dbReference>
<dbReference type="GO" id="GO:0032217">
    <property type="term" value="F:riboflavin transmembrane transporter activity"/>
    <property type="evidence" value="ECO:0007669"/>
    <property type="project" value="UniProtKB-UniRule"/>
</dbReference>
<dbReference type="EMBL" id="UZAJ01018210">
    <property type="protein sequence ID" value="VDO81495.1"/>
    <property type="molecule type" value="Genomic_DNA"/>
</dbReference>
<comment type="function">
    <text evidence="9">Plasma membrane transporter mediating the uptake by cells of the water soluble vitamin B2/riboflavin that plays a key role in biochemical oxidation-reduction reactions of the carbohydrate, lipid, and amino acid metabolism.</text>
</comment>
<evidence type="ECO:0000256" key="9">
    <source>
        <dbReference type="RuleBase" id="RU368035"/>
    </source>
</evidence>
<evidence type="ECO:0000256" key="1">
    <source>
        <dbReference type="ARBA" id="ARBA00000215"/>
    </source>
</evidence>
<sequence>MTVKLSTYVCVVLFGSTSWLSTNSIWLELPLLTKELPEGWSLPSYLTIIVQVS</sequence>
<evidence type="ECO:0000256" key="7">
    <source>
        <dbReference type="ARBA" id="ARBA00022989"/>
    </source>
</evidence>
<evidence type="ECO:0000256" key="5">
    <source>
        <dbReference type="ARBA" id="ARBA00022475"/>
    </source>
</evidence>
<gene>
    <name evidence="10" type="ORF">OFLC_LOCUS12053</name>
</gene>
<comment type="catalytic activity">
    <reaction evidence="1 9">
        <text>riboflavin(in) = riboflavin(out)</text>
        <dbReference type="Rhea" id="RHEA:35015"/>
        <dbReference type="ChEBI" id="CHEBI:57986"/>
    </reaction>
</comment>
<comment type="similarity">
    <text evidence="3 9">Belongs to the riboflavin transporter family.</text>
</comment>
<keyword evidence="8" id="KW-0472">Membrane</keyword>
<protein>
    <recommendedName>
        <fullName evidence="9">Riboflavin transporter</fullName>
    </recommendedName>
</protein>
<organism evidence="12">
    <name type="scientific">Onchocerca flexuosa</name>
    <dbReference type="NCBI Taxonomy" id="387005"/>
    <lineage>
        <taxon>Eukaryota</taxon>
        <taxon>Metazoa</taxon>
        <taxon>Ecdysozoa</taxon>
        <taxon>Nematoda</taxon>
        <taxon>Chromadorea</taxon>
        <taxon>Rhabditida</taxon>
        <taxon>Spirurina</taxon>
        <taxon>Spiruromorpha</taxon>
        <taxon>Filarioidea</taxon>
        <taxon>Onchocercidae</taxon>
        <taxon>Onchocerca</taxon>
    </lineage>
</organism>
<evidence type="ECO:0000256" key="4">
    <source>
        <dbReference type="ARBA" id="ARBA00022448"/>
    </source>
</evidence>
<dbReference type="Proteomes" id="UP000267606">
    <property type="component" value="Unassembled WGS sequence"/>
</dbReference>
<keyword evidence="5 9" id="KW-1003">Cell membrane</keyword>
<proteinExistence type="inferred from homology"/>
<dbReference type="PANTHER" id="PTHR12929">
    <property type="entry name" value="SOLUTE CARRIER FAMILY 52"/>
    <property type="match status" value="1"/>
</dbReference>
<evidence type="ECO:0000313" key="12">
    <source>
        <dbReference type="WBParaSite" id="OFLC_0001205101-mRNA-1"/>
    </source>
</evidence>
<evidence type="ECO:0000256" key="3">
    <source>
        <dbReference type="ARBA" id="ARBA00006366"/>
    </source>
</evidence>
<dbReference type="STRING" id="387005.A0A183HX39"/>
<name>A0A183HX39_9BILA</name>
<comment type="subcellular location">
    <subcellularLocation>
        <location evidence="2 9">Cell membrane</location>
        <topology evidence="2 9">Multi-pass membrane protein</topology>
    </subcellularLocation>
</comment>
<dbReference type="WBParaSite" id="OFLC_0001205101-mRNA-1">
    <property type="protein sequence ID" value="OFLC_0001205101-mRNA-1"/>
    <property type="gene ID" value="OFLC_0001205101"/>
</dbReference>
<dbReference type="GO" id="GO:0005886">
    <property type="term" value="C:plasma membrane"/>
    <property type="evidence" value="ECO:0007669"/>
    <property type="project" value="UniProtKB-SubCell"/>
</dbReference>
<evidence type="ECO:0000256" key="8">
    <source>
        <dbReference type="ARBA" id="ARBA00023136"/>
    </source>
</evidence>
<evidence type="ECO:0000256" key="6">
    <source>
        <dbReference type="ARBA" id="ARBA00022692"/>
    </source>
</evidence>
<evidence type="ECO:0000256" key="2">
    <source>
        <dbReference type="ARBA" id="ARBA00004651"/>
    </source>
</evidence>
<dbReference type="AlphaFoldDB" id="A0A183HX39"/>
<keyword evidence="7" id="KW-1133">Transmembrane helix</keyword>
<evidence type="ECO:0000313" key="11">
    <source>
        <dbReference type="Proteomes" id="UP000267606"/>
    </source>
</evidence>
<keyword evidence="4 9" id="KW-0813">Transport</keyword>
<keyword evidence="6" id="KW-0812">Transmembrane</keyword>
<dbReference type="PANTHER" id="PTHR12929:SF10">
    <property type="entry name" value="RIBOFLAVIN TRANSPORTER"/>
    <property type="match status" value="1"/>
</dbReference>
<dbReference type="InterPro" id="IPR009357">
    <property type="entry name" value="Riboflavin_transptr"/>
</dbReference>
<evidence type="ECO:0000313" key="10">
    <source>
        <dbReference type="EMBL" id="VDO81495.1"/>
    </source>
</evidence>
<reference evidence="10 11" key="2">
    <citation type="submission" date="2018-11" db="EMBL/GenBank/DDBJ databases">
        <authorList>
            <consortium name="Pathogen Informatics"/>
        </authorList>
    </citation>
    <scope>NUCLEOTIDE SEQUENCE [LARGE SCALE GENOMIC DNA]</scope>
</reference>